<protein>
    <submittedName>
        <fullName evidence="1">Uncharacterized protein</fullName>
    </submittedName>
</protein>
<evidence type="ECO:0000313" key="1">
    <source>
        <dbReference type="EMBL" id="BEI88718.1"/>
    </source>
</evidence>
<proteinExistence type="predicted"/>
<dbReference type="KEGG" id="ccac:CcaHIS019_0200800"/>
<dbReference type="GeneID" id="85492589"/>
<sequence>MLARRERFLLPNAKVNTVHFHDLTCDIRPVLRGSIPYGGGDVFINLRHSRNRPPTPLGTFDGGPGPSGYVVYLFLTLASGGHDHIPRLNRAGAPAVEAWRALLPYLAGQVVQFIVSASSENTYIFVGDRDDTPSPLASLGRRSVMTPRDRRRLVRLLDKELRALLAEGYFSPQAARNRVERQVGFATFEDIEEMVGPDLFPLIMAP</sequence>
<dbReference type="PROSITE" id="PS01287">
    <property type="entry name" value="RTC"/>
    <property type="match status" value="1"/>
</dbReference>
<dbReference type="RefSeq" id="XP_060453984.1">
    <property type="nucleotide sequence ID" value="XM_060597052.1"/>
</dbReference>
<evidence type="ECO:0000313" key="2">
    <source>
        <dbReference type="Proteomes" id="UP001233271"/>
    </source>
</evidence>
<reference evidence="1" key="1">
    <citation type="journal article" date="2023" name="BMC Genomics">
        <title>Chromosome-level genome assemblies of Cutaneotrichosporon spp. (Trichosporonales, Basidiomycota) reveal imbalanced evolution between nucleotide sequences and chromosome synteny.</title>
        <authorList>
            <person name="Kobayashi Y."/>
            <person name="Kayamori A."/>
            <person name="Aoki K."/>
            <person name="Shiwa Y."/>
            <person name="Matsutani M."/>
            <person name="Fujita N."/>
            <person name="Sugita T."/>
            <person name="Iwasaki W."/>
            <person name="Tanaka N."/>
            <person name="Takashima M."/>
        </authorList>
    </citation>
    <scope>NUCLEOTIDE SEQUENCE</scope>
    <source>
        <strain evidence="1">HIS019</strain>
    </source>
</reference>
<dbReference type="AlphaFoldDB" id="A0AA48L2F6"/>
<keyword evidence="2" id="KW-1185">Reference proteome</keyword>
<dbReference type="Proteomes" id="UP001233271">
    <property type="component" value="Chromosome 2"/>
</dbReference>
<gene>
    <name evidence="1" type="ORF">CcaverHIS019_0200800</name>
</gene>
<accession>A0AA48L2F6</accession>
<dbReference type="EMBL" id="AP028213">
    <property type="protein sequence ID" value="BEI88718.1"/>
    <property type="molecule type" value="Genomic_DNA"/>
</dbReference>
<dbReference type="InterPro" id="IPR020719">
    <property type="entry name" value="RNA3'_term_phos_cycl-like_CS"/>
</dbReference>
<name>A0AA48L2F6_9TREE</name>
<organism evidence="1 2">
    <name type="scientific">Cutaneotrichosporon cavernicola</name>
    <dbReference type="NCBI Taxonomy" id="279322"/>
    <lineage>
        <taxon>Eukaryota</taxon>
        <taxon>Fungi</taxon>
        <taxon>Dikarya</taxon>
        <taxon>Basidiomycota</taxon>
        <taxon>Agaricomycotina</taxon>
        <taxon>Tremellomycetes</taxon>
        <taxon>Trichosporonales</taxon>
        <taxon>Trichosporonaceae</taxon>
        <taxon>Cutaneotrichosporon</taxon>
    </lineage>
</organism>